<dbReference type="GO" id="GO:0003700">
    <property type="term" value="F:DNA-binding transcription factor activity"/>
    <property type="evidence" value="ECO:0007669"/>
    <property type="project" value="TreeGrafter"/>
</dbReference>
<accession>A0A2K1PXJ7</accession>
<dbReference type="InterPro" id="IPR050109">
    <property type="entry name" value="HTH-type_TetR-like_transc_reg"/>
</dbReference>
<dbReference type="Pfam" id="PF00440">
    <property type="entry name" value="TetR_N"/>
    <property type="match status" value="1"/>
</dbReference>
<dbReference type="Gene3D" id="1.10.357.10">
    <property type="entry name" value="Tetracycline Repressor, domain 2"/>
    <property type="match status" value="1"/>
</dbReference>
<dbReference type="EMBL" id="NPZB01000002">
    <property type="protein sequence ID" value="PNS07417.1"/>
    <property type="molecule type" value="Genomic_DNA"/>
</dbReference>
<gene>
    <name evidence="4" type="ORF">Lysil_1593</name>
</gene>
<name>A0A2K1PXJ7_9GAMM</name>
<reference evidence="4 5" key="1">
    <citation type="submission" date="2017-08" db="EMBL/GenBank/DDBJ databases">
        <title>Lysobacter sylvestris genome.</title>
        <authorList>
            <person name="Zhang D.-C."/>
            <person name="Albuquerque L."/>
            <person name="Franca L."/>
            <person name="Froufe H.J.C."/>
            <person name="Barroso C."/>
            <person name="Egas C."/>
            <person name="Da Costa M."/>
            <person name="Margesin R."/>
        </authorList>
    </citation>
    <scope>NUCLEOTIDE SEQUENCE [LARGE SCALE GENOMIC DNA]</scope>
    <source>
        <strain evidence="4 5">AM20-91</strain>
    </source>
</reference>
<keyword evidence="5" id="KW-1185">Reference proteome</keyword>
<dbReference type="PANTHER" id="PTHR30055:SF237">
    <property type="entry name" value="TRANSCRIPTIONAL REPRESSOR MCE3R"/>
    <property type="match status" value="1"/>
</dbReference>
<evidence type="ECO:0000259" key="3">
    <source>
        <dbReference type="PROSITE" id="PS50977"/>
    </source>
</evidence>
<organism evidence="4 5">
    <name type="scientific">Solilutibacter silvestris</name>
    <dbReference type="NCBI Taxonomy" id="1645665"/>
    <lineage>
        <taxon>Bacteria</taxon>
        <taxon>Pseudomonadati</taxon>
        <taxon>Pseudomonadota</taxon>
        <taxon>Gammaproteobacteria</taxon>
        <taxon>Lysobacterales</taxon>
        <taxon>Lysobacteraceae</taxon>
        <taxon>Solilutibacter</taxon>
    </lineage>
</organism>
<dbReference type="InterPro" id="IPR001647">
    <property type="entry name" value="HTH_TetR"/>
</dbReference>
<evidence type="ECO:0000256" key="1">
    <source>
        <dbReference type="ARBA" id="ARBA00023125"/>
    </source>
</evidence>
<comment type="caution">
    <text evidence="4">The sequence shown here is derived from an EMBL/GenBank/DDBJ whole genome shotgun (WGS) entry which is preliminary data.</text>
</comment>
<dbReference type="AlphaFoldDB" id="A0A2K1PXJ7"/>
<dbReference type="GO" id="GO:0000976">
    <property type="term" value="F:transcription cis-regulatory region binding"/>
    <property type="evidence" value="ECO:0007669"/>
    <property type="project" value="TreeGrafter"/>
</dbReference>
<dbReference type="InterPro" id="IPR009057">
    <property type="entry name" value="Homeodomain-like_sf"/>
</dbReference>
<evidence type="ECO:0000313" key="5">
    <source>
        <dbReference type="Proteomes" id="UP000236220"/>
    </source>
</evidence>
<protein>
    <submittedName>
        <fullName evidence="4">TetR-type Transcriptional regulator</fullName>
    </submittedName>
</protein>
<dbReference type="Proteomes" id="UP000236220">
    <property type="component" value="Unassembled WGS sequence"/>
</dbReference>
<dbReference type="PROSITE" id="PS50977">
    <property type="entry name" value="HTH_TETR_2"/>
    <property type="match status" value="1"/>
</dbReference>
<evidence type="ECO:0000313" key="4">
    <source>
        <dbReference type="EMBL" id="PNS07417.1"/>
    </source>
</evidence>
<feature type="domain" description="HTH tetR-type" evidence="3">
    <location>
        <begin position="23"/>
        <end position="83"/>
    </location>
</feature>
<keyword evidence="1 2" id="KW-0238">DNA-binding</keyword>
<dbReference type="SUPFAM" id="SSF46689">
    <property type="entry name" value="Homeodomain-like"/>
    <property type="match status" value="1"/>
</dbReference>
<proteinExistence type="predicted"/>
<evidence type="ECO:0000256" key="2">
    <source>
        <dbReference type="PROSITE-ProRule" id="PRU00335"/>
    </source>
</evidence>
<dbReference type="PANTHER" id="PTHR30055">
    <property type="entry name" value="HTH-TYPE TRANSCRIPTIONAL REGULATOR RUTR"/>
    <property type="match status" value="1"/>
</dbReference>
<sequence length="206" mass="23353">MCLNWAMTDQIASISGKADRAGRLSADDWAAAALQQIGELGVPALAVEPLARRLGVTKGSFYWHFPTRDALLQAALDRWEQYEQTQVFDRLEAIGDSRARLEQLFQLVAHDDVSHVIYGQLLRAMDNPLVQPAVSRISRRRLEWVTDSFRRAGFDVDTARYRARLVYSAYVGFLQLGLQLPQERPSKEEYEAYVAHMMATLIPKQG</sequence>
<feature type="DNA-binding region" description="H-T-H motif" evidence="2">
    <location>
        <begin position="46"/>
        <end position="65"/>
    </location>
</feature>